<proteinExistence type="inferred from homology"/>
<dbReference type="GO" id="GO:0005736">
    <property type="term" value="C:RNA polymerase I complex"/>
    <property type="evidence" value="ECO:0007669"/>
    <property type="project" value="UniProtKB-ARBA"/>
</dbReference>
<comment type="cofactor">
    <cofactor evidence="1">
        <name>Mg(2+)</name>
        <dbReference type="ChEBI" id="CHEBI:18420"/>
    </cofactor>
</comment>
<dbReference type="Pfam" id="PF04997">
    <property type="entry name" value="RNA_pol_Rpb1_1"/>
    <property type="match status" value="1"/>
</dbReference>
<evidence type="ECO:0000256" key="7">
    <source>
        <dbReference type="ARBA" id="ARBA00022553"/>
    </source>
</evidence>
<feature type="compositionally biased region" description="Basic and acidic residues" evidence="18">
    <location>
        <begin position="1472"/>
        <end position="1481"/>
    </location>
</feature>
<dbReference type="FunFam" id="2.40.40.20:FF:000019">
    <property type="entry name" value="DNA-directed RNA polymerase II subunit RPB1"/>
    <property type="match status" value="1"/>
</dbReference>
<sequence length="1737" mass="196327">MLGSKNMPWRRLQGISFGMYSAEELKKLSVKSITNPRYLDSLGNPSVNGLYDLALGPADSKEVCSTCVQDFNNCSGHLGHIELPLTVYNPLLFDKLYLLLRGSCLNCHMLTCPRAVIHLLVCQLRVLEVGALQGVYELERILNRFLEENSDPTAFEIQEELEQYTTKIVQNNLLGSHGAHVKNVCESRSKLIAYFWKAHMTAKRCPHCKTGRSVVRKEHNSKLTITYPAMVHRKADQKDTEPPVLEAEKPKIVVLAQSVSGIEEAQMGKRGYLTPTSAREHLITLWKNEGFFLNYLFLGLEDVGMESRFNPSMFFLDFLVVPPSRYRPVSRLGDQMFTNGQTVNLQAVMKDMVLIRKLLALMAQEQELPCNVAASAAHEEKDSSMPVDRSFLSMLPGQSLTDKLYNIWIRLQSHVNIVFDSEMDKLMMEKYPGIRQILEKKDGLFRKHMMGKRVDYAARSVICPDMYINTNEIGIPMVFATKLTYPQPVTPWNVQELRQAVINGPNVHPGASMVINEDGSRTALSAVDLTQREAVAKQLLTPATGAPKPQGTKIVCRHVKNGDILLLNRQPTLHRPSIQAHHARILPEEKVLRLHYANCKAYNADFDGDEMNAHFPQSELGRAEAYVLACTDQQYLVPKDGQPLAGLIQDHMVSGANMTIRGCFFTREQYMELVYRGLTDKVGRVKLFSPAILKPFPLWTGKQVVSTLLINIIPEDCIPLNLSGKAKISGKAWVKEPPRPVPGFHPDSMCESQVIIRAGELLCGVLDKAHYGSSAYGLVHCCYEIYGGETSGKVLTCLARLFTAYLQLYRGFTLGVEDILVKPKADVRRRRIVEESTHCGPRAVRAALNLPEAASCDEVREKWQDAHLGKDQRDFNMIDLKFKEEVNHYSNEINKACMPFGLHRQFPENNLQMMVQSGAKGSTVNTMQISCLLGQIELEGRRPPLMASGKSLPCFEPYEFTPRAGGFVTGRFLTGIKPPEFFFHCMAGREGLVDTAVKTSRSGYLQRCIIKHLEGLVVQYDLTVRDSDGSVVQFLYGEDGLDIPKTQFLQPKQFPFLASNYEVIMKSKHLHEVLSRADPQKALRHFRAIKKWQSKHPNILLRKGAFLNYSQKIQAAVKASNVEGGNQNGRSPGTHQMLRMWGELDEQSRRKYQKKAAPCPDPSLSVWRPDIYFASVSETFEKKVDDYSHEWASQAERSYEKSELSLDRLRTLLQLKWQRALCDPGEAVGLLAAQSIGEPSTQMTLNTFHFAGRGEMNVTLGIPRLREILMVASANIKTPMMSVPVLNTKKALKRVKSLKKQLTRVCLGEVLQKIDVEESFCMGEKQNKFRVYQLRFQFLPHAYYQQEKCLRPEDILHFMETRFFKILMEAIRKKNNKASAFRSVNTRRATQRDLDNAGESERIRGEQEGDEEEEGRIVDAEAEEGDADASDAKRKEKQEEEVDYESEEEEEKEGEENDDDDVQEEGPVCGEGPRKAQKQDEEVGSGPEEDSPPAAPLTQPRKPTRTREPQGAEAVERRVQAVRESHSFIEDYQYDTEENLWCQVTVKLPLMKINFDMSSLVVSLAHDAVVYTTKGITRCLLNETTNNRNEKELVLNTEGINLPELFKYAEVLDLRRLYSNDIHAMASTYGIEAALRVIEKEIKDVFAVYGIAVDPRHLSLVADYMCFEGVYKPLNRFGIRSNSSPLQQMTFETSFQFLKQATMMGSHDELRSPSACLVVGKVVRGGTGLFELKQPLR</sequence>
<keyword evidence="6 17" id="KW-0240">DNA-directed RNA polymerase</keyword>
<dbReference type="Proteomes" id="UP000002281">
    <property type="component" value="Unplaced"/>
</dbReference>
<dbReference type="FunFam" id="1.10.274.100:FF:000004">
    <property type="entry name" value="DNA-directed RNA polymerase subunit"/>
    <property type="match status" value="1"/>
</dbReference>
<dbReference type="PANTHER" id="PTHR19376">
    <property type="entry name" value="DNA-DIRECTED RNA POLYMERASE"/>
    <property type="match status" value="1"/>
</dbReference>
<dbReference type="Bgee" id="ENSECAG00000036306">
    <property type="expression patterns" value="Expressed in trophectoderm and 23 other cell types or tissues"/>
</dbReference>
<keyword evidence="9 17" id="KW-0548">Nucleotidyltransferase</keyword>
<dbReference type="GO" id="GO:0003677">
    <property type="term" value="F:DNA binding"/>
    <property type="evidence" value="ECO:0007669"/>
    <property type="project" value="InterPro"/>
</dbReference>
<dbReference type="EC" id="2.7.7.6" evidence="17"/>
<evidence type="ECO:0000256" key="16">
    <source>
        <dbReference type="ARBA" id="ARBA00065144"/>
    </source>
</evidence>
<organism evidence="20 21">
    <name type="scientific">Equus caballus</name>
    <name type="common">Horse</name>
    <dbReference type="NCBI Taxonomy" id="9796"/>
    <lineage>
        <taxon>Eukaryota</taxon>
        <taxon>Metazoa</taxon>
        <taxon>Chordata</taxon>
        <taxon>Craniata</taxon>
        <taxon>Vertebrata</taxon>
        <taxon>Euteleostomi</taxon>
        <taxon>Mammalia</taxon>
        <taxon>Eutheria</taxon>
        <taxon>Laurasiatheria</taxon>
        <taxon>Perissodactyla</taxon>
        <taxon>Equidae</taxon>
        <taxon>Equus</taxon>
    </lineage>
</organism>
<keyword evidence="14" id="KW-0539">Nucleus</keyword>
<feature type="compositionally biased region" description="Basic and acidic residues" evidence="18">
    <location>
        <begin position="1505"/>
        <end position="1518"/>
    </location>
</feature>
<dbReference type="InterPro" id="IPR007083">
    <property type="entry name" value="RNA_pol_Rpb1_4"/>
</dbReference>
<protein>
    <recommendedName>
        <fullName evidence="17">DNA-directed RNA polymerase subunit</fullName>
        <ecNumber evidence="17">2.7.7.6</ecNumber>
    </recommendedName>
</protein>
<dbReference type="Gene3D" id="1.10.357.120">
    <property type="match status" value="1"/>
</dbReference>
<evidence type="ECO:0000256" key="15">
    <source>
        <dbReference type="ARBA" id="ARBA00047768"/>
    </source>
</evidence>
<dbReference type="Gene3D" id="4.10.860.120">
    <property type="entry name" value="RNA polymerase II, clamp domain"/>
    <property type="match status" value="1"/>
</dbReference>
<evidence type="ECO:0000256" key="12">
    <source>
        <dbReference type="ARBA" id="ARBA00022842"/>
    </source>
</evidence>
<feature type="compositionally biased region" description="Acidic residues" evidence="18">
    <location>
        <begin position="1408"/>
        <end position="1429"/>
    </location>
</feature>
<evidence type="ECO:0000256" key="5">
    <source>
        <dbReference type="ARBA" id="ARBA00022454"/>
    </source>
</evidence>
<evidence type="ECO:0000256" key="10">
    <source>
        <dbReference type="ARBA" id="ARBA00022723"/>
    </source>
</evidence>
<evidence type="ECO:0000256" key="1">
    <source>
        <dbReference type="ARBA" id="ARBA00001946"/>
    </source>
</evidence>
<evidence type="ECO:0000313" key="21">
    <source>
        <dbReference type="Proteomes" id="UP000002281"/>
    </source>
</evidence>
<keyword evidence="5" id="KW-0158">Chromosome</keyword>
<keyword evidence="8 17" id="KW-0808">Transferase</keyword>
<comment type="catalytic activity">
    <reaction evidence="15">
        <text>RNA(n) + a ribonucleoside 5'-triphosphate = RNA(n+1) + diphosphate</text>
        <dbReference type="Rhea" id="RHEA:21248"/>
        <dbReference type="Rhea" id="RHEA-COMP:14527"/>
        <dbReference type="Rhea" id="RHEA-COMP:17342"/>
        <dbReference type="ChEBI" id="CHEBI:33019"/>
        <dbReference type="ChEBI" id="CHEBI:61557"/>
        <dbReference type="ChEBI" id="CHEBI:140395"/>
        <dbReference type="EC" id="2.7.7.6"/>
    </reaction>
    <physiologicalReaction direction="left-to-right" evidence="15">
        <dbReference type="Rhea" id="RHEA:21249"/>
    </physiologicalReaction>
</comment>
<dbReference type="InterPro" id="IPR045867">
    <property type="entry name" value="DNA-dir_RpoC_beta_prime"/>
</dbReference>
<reference evidence="20" key="2">
    <citation type="submission" date="2025-05" db="UniProtKB">
        <authorList>
            <consortium name="Ensembl"/>
        </authorList>
    </citation>
    <scope>IDENTIFICATION</scope>
    <source>
        <strain evidence="20">Thoroughbred</strain>
    </source>
</reference>
<evidence type="ECO:0000256" key="11">
    <source>
        <dbReference type="ARBA" id="ARBA00022833"/>
    </source>
</evidence>
<dbReference type="Ensembl" id="ENSECAT00000063570.3">
    <property type="protein sequence ID" value="ENSECAP00000040001.2"/>
    <property type="gene ID" value="ENSECAG00000036306.3"/>
</dbReference>
<dbReference type="CDD" id="cd02735">
    <property type="entry name" value="RNAP_I_Rpa1_C"/>
    <property type="match status" value="1"/>
</dbReference>
<evidence type="ECO:0000256" key="6">
    <source>
        <dbReference type="ARBA" id="ARBA00022478"/>
    </source>
</evidence>
<dbReference type="Gene3D" id="6.10.250.2940">
    <property type="match status" value="1"/>
</dbReference>
<dbReference type="SMART" id="SM00663">
    <property type="entry name" value="RPOLA_N"/>
    <property type="match status" value="1"/>
</dbReference>
<comment type="function">
    <text evidence="17">DNA-dependent RNA polymerase catalyzes the transcription of DNA into RNA using the four ribonucleoside triphosphates as substrates.</text>
</comment>
<feature type="compositionally biased region" description="Acidic residues" evidence="18">
    <location>
        <begin position="1439"/>
        <end position="1464"/>
    </location>
</feature>
<keyword evidence="12" id="KW-0460">Magnesium</keyword>
<keyword evidence="7" id="KW-0597">Phosphoprotein</keyword>
<comment type="similarity">
    <text evidence="4 17">Belongs to the RNA polymerase beta' chain family.</text>
</comment>
<dbReference type="GO" id="GO:0046872">
    <property type="term" value="F:metal ion binding"/>
    <property type="evidence" value="ECO:0007669"/>
    <property type="project" value="UniProtKB-KW"/>
</dbReference>
<evidence type="ECO:0000256" key="3">
    <source>
        <dbReference type="ARBA" id="ARBA00004604"/>
    </source>
</evidence>
<dbReference type="Gene3D" id="2.40.40.20">
    <property type="match status" value="1"/>
</dbReference>
<keyword evidence="11" id="KW-0862">Zinc</keyword>
<evidence type="ECO:0000256" key="2">
    <source>
        <dbReference type="ARBA" id="ARBA00004286"/>
    </source>
</evidence>
<dbReference type="GO" id="GO:0006351">
    <property type="term" value="P:DNA-templated transcription"/>
    <property type="evidence" value="ECO:0007669"/>
    <property type="project" value="InterPro"/>
</dbReference>
<dbReference type="Ensembl" id="ENSECAT00000055450.2">
    <property type="protein sequence ID" value="ENSECAP00000028040.2"/>
    <property type="gene ID" value="ENSECAG00000030510.3"/>
</dbReference>
<dbReference type="InterPro" id="IPR015699">
    <property type="entry name" value="DNA-dir_RNA_pol1_lsu_N"/>
</dbReference>
<dbReference type="FunFam" id="1.10.132.30:FF:000004">
    <property type="entry name" value="DNA-directed RNA polymerase subunit"/>
    <property type="match status" value="1"/>
</dbReference>
<dbReference type="InterPro" id="IPR007081">
    <property type="entry name" value="RNA_pol_Rpb1_5"/>
</dbReference>
<evidence type="ECO:0000256" key="9">
    <source>
        <dbReference type="ARBA" id="ARBA00022695"/>
    </source>
</evidence>
<dbReference type="InterPro" id="IPR007080">
    <property type="entry name" value="RNA_pol_Rpb1_1"/>
</dbReference>
<dbReference type="GO" id="GO:0005694">
    <property type="term" value="C:chromosome"/>
    <property type="evidence" value="ECO:0007669"/>
    <property type="project" value="UniProtKB-SubCell"/>
</dbReference>
<dbReference type="InterPro" id="IPR007066">
    <property type="entry name" value="RNA_pol_Rpb1_3"/>
</dbReference>
<accession>A0A3Q2HZF4</accession>
<dbReference type="Gene3D" id="1.10.132.30">
    <property type="match status" value="1"/>
</dbReference>
<evidence type="ECO:0000259" key="19">
    <source>
        <dbReference type="SMART" id="SM00663"/>
    </source>
</evidence>
<keyword evidence="10" id="KW-0479">Metal-binding</keyword>
<dbReference type="SUPFAM" id="SSF64484">
    <property type="entry name" value="beta and beta-prime subunits of DNA dependent RNA-polymerase"/>
    <property type="match status" value="1"/>
</dbReference>
<evidence type="ECO:0000256" key="17">
    <source>
        <dbReference type="RuleBase" id="RU004279"/>
    </source>
</evidence>
<dbReference type="GO" id="GO:0003899">
    <property type="term" value="F:DNA-directed RNA polymerase activity"/>
    <property type="evidence" value="ECO:0007669"/>
    <property type="project" value="UniProtKB-EC"/>
</dbReference>
<feature type="domain" description="RNA polymerase N-terminal" evidence="19">
    <location>
        <begin position="312"/>
        <end position="659"/>
    </location>
</feature>
<dbReference type="Pfam" id="PF00623">
    <property type="entry name" value="RNA_pol_Rpb1_2"/>
    <property type="match status" value="1"/>
</dbReference>
<dbReference type="InterPro" id="IPR042102">
    <property type="entry name" value="RNA_pol_Rpb1_3_sf"/>
</dbReference>
<evidence type="ECO:0000256" key="18">
    <source>
        <dbReference type="SAM" id="MobiDB-lite"/>
    </source>
</evidence>
<evidence type="ECO:0000256" key="4">
    <source>
        <dbReference type="ARBA" id="ARBA00006460"/>
    </source>
</evidence>
<dbReference type="Pfam" id="PF04998">
    <property type="entry name" value="RNA_pol_Rpb1_5"/>
    <property type="match status" value="1"/>
</dbReference>
<dbReference type="Gene3D" id="1.10.274.100">
    <property type="entry name" value="RNA polymerase Rpb1, domain 3"/>
    <property type="match status" value="1"/>
</dbReference>
<keyword evidence="13 17" id="KW-0804">Transcription</keyword>
<comment type="subcellular location">
    <subcellularLocation>
        <location evidence="2">Chromosome</location>
    </subcellularLocation>
    <subcellularLocation>
        <location evidence="3">Nucleus</location>
        <location evidence="3">Nucleolus</location>
    </subcellularLocation>
</comment>
<evidence type="ECO:0000256" key="13">
    <source>
        <dbReference type="ARBA" id="ARBA00023163"/>
    </source>
</evidence>
<dbReference type="InterPro" id="IPR000722">
    <property type="entry name" value="RNA_pol_asu"/>
</dbReference>
<dbReference type="InterPro" id="IPR038120">
    <property type="entry name" value="Rpb1_funnel_sf"/>
</dbReference>
<feature type="compositionally biased region" description="Basic and acidic residues" evidence="18">
    <location>
        <begin position="1390"/>
        <end position="1407"/>
    </location>
</feature>
<evidence type="ECO:0000256" key="8">
    <source>
        <dbReference type="ARBA" id="ARBA00022679"/>
    </source>
</evidence>
<dbReference type="Gene3D" id="3.30.1490.180">
    <property type="entry name" value="RNA polymerase ii"/>
    <property type="match status" value="1"/>
</dbReference>
<evidence type="ECO:0000313" key="20">
    <source>
        <dbReference type="Ensembl" id="ENSECAP00000040001.2"/>
    </source>
</evidence>
<dbReference type="GeneTree" id="ENSGT00920000149138"/>
<dbReference type="Pfam" id="PF05000">
    <property type="entry name" value="RNA_pol_Rpb1_4"/>
    <property type="match status" value="1"/>
</dbReference>
<dbReference type="FunFam" id="4.10.860.120:FF:000006">
    <property type="entry name" value="DNA-directed RNA polymerase subunit"/>
    <property type="match status" value="1"/>
</dbReference>
<feature type="region of interest" description="Disordered" evidence="18">
    <location>
        <begin position="1389"/>
        <end position="1518"/>
    </location>
</feature>
<keyword evidence="21" id="KW-1185">Reference proteome</keyword>
<dbReference type="CDD" id="cd01435">
    <property type="entry name" value="RNAP_I_RPA1_N"/>
    <property type="match status" value="1"/>
</dbReference>
<name>A0A3Q2HZF4_HORSE</name>
<dbReference type="InterPro" id="IPR047107">
    <property type="entry name" value="DNA-dir_RNA_pol1_lsu_C"/>
</dbReference>
<dbReference type="Pfam" id="PF04983">
    <property type="entry name" value="RNA_pol_Rpb1_3"/>
    <property type="match status" value="1"/>
</dbReference>
<evidence type="ECO:0000256" key="14">
    <source>
        <dbReference type="ARBA" id="ARBA00023242"/>
    </source>
</evidence>
<dbReference type="PANTHER" id="PTHR19376:SF11">
    <property type="entry name" value="DNA-DIRECTED RNA POLYMERASE I SUBUNIT RPA1"/>
    <property type="match status" value="1"/>
</dbReference>
<dbReference type="InterPro" id="IPR006592">
    <property type="entry name" value="RNA_pol_N"/>
</dbReference>
<dbReference type="FunFam" id="3.30.1490.180:FF:000003">
    <property type="entry name" value="DNA-directed RNA polymerase subunit"/>
    <property type="match status" value="1"/>
</dbReference>
<dbReference type="InterPro" id="IPR044893">
    <property type="entry name" value="RNA_pol_Rpb1_clamp_domain"/>
</dbReference>
<dbReference type="Gene3D" id="3.30.70.2850">
    <property type="match status" value="1"/>
</dbReference>
<comment type="subunit">
    <text evidence="16">Component of the RNA polymerase I (Pol I) complex consisting of 13 subunits: a ten-subunit catalytic core composed of POLR1A/RPA1, POLR1B/RPA2, POLR1C/RPAC1, POLR1D/RPAC2, POLR1H/RPA12, POLR2E/RPABC1, POLR2F/RPABC2, POLR2H/RPABC3, POLR2K/RPABC4 and POLR2L/RPABC5; a mobile stalk subunit POLR1F/RPA43 protruding from the core and additional subunits homologous to general transcription factors POLR1E/RPA49 and POLR1G/RPA34. Part of Pol I pre-initiation complex (PIC), in which Pol I core assembles with RRN3 and promoter-bound UTBF and SL1/TIF-IB complex. Interacts (via dock II domain) with TOP2A; this interaction may assist Pol I transcription initiation by releasing supercoils occurring during DNA unwinding. Interacts with CAVIN1; this interaction induces the dissociation of Pol I complex paused at rDNA terminator sequences. Interacts with MYO1C. Interacts with ERBB2. Interacts with DDX11. Interacts with RECQL5.</text>
</comment>
<reference evidence="20" key="1">
    <citation type="journal article" date="2009" name="Science">
        <title>Genome sequence, comparative analysis, and population genetics of the domestic horse.</title>
        <authorList>
            <consortium name="Broad Institute Genome Sequencing Platform"/>
            <consortium name="Broad Institute Whole Genome Assembly Team"/>
            <person name="Wade C.M."/>
            <person name="Giulotto E."/>
            <person name="Sigurdsson S."/>
            <person name="Zoli M."/>
            <person name="Gnerre S."/>
            <person name="Imsland F."/>
            <person name="Lear T.L."/>
            <person name="Adelson D.L."/>
            <person name="Bailey E."/>
            <person name="Bellone R.R."/>
            <person name="Bloecker H."/>
            <person name="Distl O."/>
            <person name="Edgar R.C."/>
            <person name="Garber M."/>
            <person name="Leeb T."/>
            <person name="Mauceli E."/>
            <person name="MacLeod J.N."/>
            <person name="Penedo M.C.T."/>
            <person name="Raison J.M."/>
            <person name="Sharpe T."/>
            <person name="Vogel J."/>
            <person name="Andersson L."/>
            <person name="Antczak D.F."/>
            <person name="Biagi T."/>
            <person name="Binns M.M."/>
            <person name="Chowdhary B.P."/>
            <person name="Coleman S.J."/>
            <person name="Della Valle G."/>
            <person name="Fryc S."/>
            <person name="Guerin G."/>
            <person name="Hasegawa T."/>
            <person name="Hill E.W."/>
            <person name="Jurka J."/>
            <person name="Kiialainen A."/>
            <person name="Lindgren G."/>
            <person name="Liu J."/>
            <person name="Magnani E."/>
            <person name="Mickelson J.R."/>
            <person name="Murray J."/>
            <person name="Nergadze S.G."/>
            <person name="Onofrio R."/>
            <person name="Pedroni S."/>
            <person name="Piras M.F."/>
            <person name="Raudsepp T."/>
            <person name="Rocchi M."/>
            <person name="Roeed K.H."/>
            <person name="Ryder O.A."/>
            <person name="Searle S."/>
            <person name="Skow L."/>
            <person name="Swinburne J.E."/>
            <person name="Syvaenen A.C."/>
            <person name="Tozaki T."/>
            <person name="Valberg S.J."/>
            <person name="Vaudin M."/>
            <person name="White J.R."/>
            <person name="Zody M.C."/>
            <person name="Lander E.S."/>
            <person name="Lindblad-Toh K."/>
        </authorList>
    </citation>
    <scope>NUCLEOTIDE SEQUENCE [LARGE SCALE GENOMIC DNA]</scope>
    <source>
        <strain evidence="20">Thoroughbred</strain>
    </source>
</reference>